<dbReference type="Proteomes" id="UP000268093">
    <property type="component" value="Unassembled WGS sequence"/>
</dbReference>
<sequence>MLVPPPIVLIVLPADHRYGAEPGMAHTTREPKTELLISPMPLKDLPSVGTRLIASPLALK</sequence>
<evidence type="ECO:0000313" key="1">
    <source>
        <dbReference type="EMBL" id="RUP24092.1"/>
    </source>
</evidence>
<gene>
    <name evidence="1" type="ORF">BC936DRAFT_138949</name>
</gene>
<comment type="caution">
    <text evidence="1">The sequence shown here is derived from an EMBL/GenBank/DDBJ whole genome shotgun (WGS) entry which is preliminary data.</text>
</comment>
<name>A0A433BCQ2_9FUNG</name>
<reference evidence="1 2" key="1">
    <citation type="journal article" date="2018" name="New Phytol.">
        <title>Phylogenomics of Endogonaceae and evolution of mycorrhizas within Mucoromycota.</title>
        <authorList>
            <person name="Chang Y."/>
            <person name="Desiro A."/>
            <person name="Na H."/>
            <person name="Sandor L."/>
            <person name="Lipzen A."/>
            <person name="Clum A."/>
            <person name="Barry K."/>
            <person name="Grigoriev I.V."/>
            <person name="Martin F.M."/>
            <person name="Stajich J.E."/>
            <person name="Smith M.E."/>
            <person name="Bonito G."/>
            <person name="Spatafora J.W."/>
        </authorList>
    </citation>
    <scope>NUCLEOTIDE SEQUENCE [LARGE SCALE GENOMIC DNA]</scope>
    <source>
        <strain evidence="1 2">GMNB39</strain>
    </source>
</reference>
<organism evidence="1 2">
    <name type="scientific">Jimgerdemannia flammicorona</name>
    <dbReference type="NCBI Taxonomy" id="994334"/>
    <lineage>
        <taxon>Eukaryota</taxon>
        <taxon>Fungi</taxon>
        <taxon>Fungi incertae sedis</taxon>
        <taxon>Mucoromycota</taxon>
        <taxon>Mucoromycotina</taxon>
        <taxon>Endogonomycetes</taxon>
        <taxon>Endogonales</taxon>
        <taxon>Endogonaceae</taxon>
        <taxon>Jimgerdemannia</taxon>
    </lineage>
</organism>
<protein>
    <submittedName>
        <fullName evidence="1">Uncharacterized protein</fullName>
    </submittedName>
</protein>
<dbReference type="AlphaFoldDB" id="A0A433BCQ2"/>
<proteinExistence type="predicted"/>
<keyword evidence="2" id="KW-1185">Reference proteome</keyword>
<accession>A0A433BCQ2</accession>
<dbReference type="EMBL" id="RBNI01014017">
    <property type="protein sequence ID" value="RUP24092.1"/>
    <property type="molecule type" value="Genomic_DNA"/>
</dbReference>
<evidence type="ECO:0000313" key="2">
    <source>
        <dbReference type="Proteomes" id="UP000268093"/>
    </source>
</evidence>